<evidence type="ECO:0000256" key="7">
    <source>
        <dbReference type="ARBA" id="ARBA00022840"/>
    </source>
</evidence>
<dbReference type="CDD" id="cd00806">
    <property type="entry name" value="TrpRS_core"/>
    <property type="match status" value="1"/>
</dbReference>
<protein>
    <recommendedName>
        <fullName evidence="13">Small ribosomal subunit protein uS10m</fullName>
        <ecNumber evidence="4">6.1.1.2</ecNumber>
    </recommendedName>
    <alternativeName>
        <fullName evidence="14">37S ribosomal protein S10, mitochondrial</fullName>
    </alternativeName>
    <alternativeName>
        <fullName evidence="17">Mitochondrial ribosomal small subunit protein 10</fullName>
    </alternativeName>
    <alternativeName>
        <fullName evidence="16">Tryptophan--tRNA ligase, mitochondrial</fullName>
    </alternativeName>
    <alternativeName>
        <fullName evidence="12">Tryptophanyl-tRNA synthetase</fullName>
    </alternativeName>
</protein>
<evidence type="ECO:0000256" key="10">
    <source>
        <dbReference type="ARBA" id="ARBA00023146"/>
    </source>
</evidence>
<evidence type="ECO:0000256" key="13">
    <source>
        <dbReference type="ARBA" id="ARBA00035261"/>
    </source>
</evidence>
<dbReference type="STRING" id="1447875.A0A2B7Y071"/>
<dbReference type="Pfam" id="PF00579">
    <property type="entry name" value="tRNA-synt_1b"/>
    <property type="match status" value="1"/>
</dbReference>
<comment type="caution">
    <text evidence="20">The sequence shown here is derived from an EMBL/GenBank/DDBJ whole genome shotgun (WGS) entry which is preliminary data.</text>
</comment>
<dbReference type="FunFam" id="3.30.70.600:FF:000003">
    <property type="entry name" value="30S ribosomal protein S10"/>
    <property type="match status" value="1"/>
</dbReference>
<feature type="compositionally biased region" description="Low complexity" evidence="18">
    <location>
        <begin position="284"/>
        <end position="294"/>
    </location>
</feature>
<dbReference type="GO" id="GO:0070183">
    <property type="term" value="P:mitochondrial tryptophanyl-tRNA aminoacylation"/>
    <property type="evidence" value="ECO:0007669"/>
    <property type="project" value="TreeGrafter"/>
</dbReference>
<feature type="region of interest" description="Disordered" evidence="18">
    <location>
        <begin position="24"/>
        <end position="67"/>
    </location>
</feature>
<dbReference type="SMART" id="SM01403">
    <property type="entry name" value="Ribosomal_S10"/>
    <property type="match status" value="1"/>
</dbReference>
<dbReference type="Proteomes" id="UP000223968">
    <property type="component" value="Unassembled WGS sequence"/>
</dbReference>
<keyword evidence="7" id="KW-0067">ATP-binding</keyword>
<dbReference type="SUPFAM" id="SSF52374">
    <property type="entry name" value="Nucleotidylyl transferase"/>
    <property type="match status" value="1"/>
</dbReference>
<evidence type="ECO:0000313" key="20">
    <source>
        <dbReference type="EMBL" id="PGH14421.1"/>
    </source>
</evidence>
<dbReference type="InterPro" id="IPR001848">
    <property type="entry name" value="Ribosomal_uS10"/>
</dbReference>
<evidence type="ECO:0000256" key="2">
    <source>
        <dbReference type="ARBA" id="ARBA00005594"/>
    </source>
</evidence>
<dbReference type="FunFam" id="3.40.50.620:FF:000082">
    <property type="entry name" value="MSW1p Mitochondrial tryptophanyl-tRNA synthetase"/>
    <property type="match status" value="1"/>
</dbReference>
<keyword evidence="11" id="KW-0687">Ribonucleoprotein</keyword>
<dbReference type="InterPro" id="IPR027486">
    <property type="entry name" value="Ribosomal_uS10_dom"/>
</dbReference>
<feature type="region of interest" description="Disordered" evidence="18">
    <location>
        <begin position="284"/>
        <end position="317"/>
    </location>
</feature>
<evidence type="ECO:0000256" key="11">
    <source>
        <dbReference type="ARBA" id="ARBA00023274"/>
    </source>
</evidence>
<dbReference type="PROSITE" id="PS00178">
    <property type="entry name" value="AA_TRNA_LIGASE_I"/>
    <property type="match status" value="1"/>
</dbReference>
<dbReference type="HAMAP" id="MF_00508">
    <property type="entry name" value="Ribosomal_uS10"/>
    <property type="match status" value="1"/>
</dbReference>
<dbReference type="HAMAP" id="MF_00140_B">
    <property type="entry name" value="Trp_tRNA_synth_B"/>
    <property type="match status" value="1"/>
</dbReference>
<evidence type="ECO:0000256" key="16">
    <source>
        <dbReference type="ARBA" id="ARBA00069760"/>
    </source>
</evidence>
<evidence type="ECO:0000259" key="19">
    <source>
        <dbReference type="SMART" id="SM01403"/>
    </source>
</evidence>
<dbReference type="InterPro" id="IPR002305">
    <property type="entry name" value="aa-tRNA-synth_Ic"/>
</dbReference>
<keyword evidence="10" id="KW-0030">Aminoacyl-tRNA synthetase</keyword>
<evidence type="ECO:0000256" key="3">
    <source>
        <dbReference type="ARBA" id="ARBA00007102"/>
    </source>
</evidence>
<dbReference type="Gene3D" id="3.40.50.620">
    <property type="entry name" value="HUPs"/>
    <property type="match status" value="1"/>
</dbReference>
<dbReference type="InterPro" id="IPR024109">
    <property type="entry name" value="Trp-tRNA-ligase_bac-type"/>
</dbReference>
<proteinExistence type="inferred from homology"/>
<evidence type="ECO:0000256" key="8">
    <source>
        <dbReference type="ARBA" id="ARBA00022917"/>
    </source>
</evidence>
<dbReference type="Pfam" id="PF00338">
    <property type="entry name" value="Ribosomal_S10"/>
    <property type="match status" value="1"/>
</dbReference>
<dbReference type="GO" id="GO:0003735">
    <property type="term" value="F:structural constituent of ribosome"/>
    <property type="evidence" value="ECO:0007669"/>
    <property type="project" value="InterPro"/>
</dbReference>
<dbReference type="GO" id="GO:1990904">
    <property type="term" value="C:ribonucleoprotein complex"/>
    <property type="evidence" value="ECO:0007669"/>
    <property type="project" value="UniProtKB-KW"/>
</dbReference>
<dbReference type="NCBIfam" id="TIGR00233">
    <property type="entry name" value="trpS"/>
    <property type="match status" value="1"/>
</dbReference>
<feature type="compositionally biased region" description="Polar residues" evidence="18">
    <location>
        <begin position="24"/>
        <end position="34"/>
    </location>
</feature>
<dbReference type="Gene3D" id="3.30.70.600">
    <property type="entry name" value="Ribosomal protein S10 domain"/>
    <property type="match status" value="1"/>
</dbReference>
<dbReference type="SUPFAM" id="SSF54999">
    <property type="entry name" value="Ribosomal protein S10"/>
    <property type="match status" value="1"/>
</dbReference>
<evidence type="ECO:0000256" key="15">
    <source>
        <dbReference type="ARBA" id="ARBA00049929"/>
    </source>
</evidence>
<dbReference type="Gene3D" id="1.10.240.10">
    <property type="entry name" value="Tyrosyl-Transfer RNA Synthetase"/>
    <property type="match status" value="1"/>
</dbReference>
<evidence type="ECO:0000256" key="14">
    <source>
        <dbReference type="ARBA" id="ARBA00042916"/>
    </source>
</evidence>
<feature type="domain" description="Small ribosomal subunit protein uS10" evidence="19">
    <location>
        <begin position="111"/>
        <end position="208"/>
    </location>
</feature>
<organism evidence="20 21">
    <name type="scientific">Helicocarpus griseus UAMH5409</name>
    <dbReference type="NCBI Taxonomy" id="1447875"/>
    <lineage>
        <taxon>Eukaryota</taxon>
        <taxon>Fungi</taxon>
        <taxon>Dikarya</taxon>
        <taxon>Ascomycota</taxon>
        <taxon>Pezizomycotina</taxon>
        <taxon>Eurotiomycetes</taxon>
        <taxon>Eurotiomycetidae</taxon>
        <taxon>Onygenales</taxon>
        <taxon>Ajellomycetaceae</taxon>
        <taxon>Helicocarpus</taxon>
    </lineage>
</organism>
<evidence type="ECO:0000256" key="18">
    <source>
        <dbReference type="SAM" id="MobiDB-lite"/>
    </source>
</evidence>
<comment type="subcellular location">
    <subcellularLocation>
        <location evidence="1">Mitochondrion matrix</location>
    </subcellularLocation>
</comment>
<comment type="similarity">
    <text evidence="2">Belongs to the class-I aminoacyl-tRNA synthetase family.</text>
</comment>
<evidence type="ECO:0000256" key="17">
    <source>
        <dbReference type="ARBA" id="ARBA00078476"/>
    </source>
</evidence>
<dbReference type="PANTHER" id="PTHR43766">
    <property type="entry name" value="TRYPTOPHAN--TRNA LIGASE, MITOCHONDRIAL"/>
    <property type="match status" value="1"/>
</dbReference>
<dbReference type="InterPro" id="IPR014729">
    <property type="entry name" value="Rossmann-like_a/b/a_fold"/>
</dbReference>
<dbReference type="EC" id="6.1.1.2" evidence="4"/>
<name>A0A2B7Y071_9EURO</name>
<keyword evidence="6" id="KW-0547">Nucleotide-binding</keyword>
<evidence type="ECO:0000256" key="4">
    <source>
        <dbReference type="ARBA" id="ARBA00013161"/>
    </source>
</evidence>
<evidence type="ECO:0000256" key="1">
    <source>
        <dbReference type="ARBA" id="ARBA00004305"/>
    </source>
</evidence>
<evidence type="ECO:0000256" key="12">
    <source>
        <dbReference type="ARBA" id="ARBA00030268"/>
    </source>
</evidence>
<dbReference type="GO" id="GO:0004830">
    <property type="term" value="F:tryptophan-tRNA ligase activity"/>
    <property type="evidence" value="ECO:0007669"/>
    <property type="project" value="UniProtKB-EC"/>
</dbReference>
<keyword evidence="9" id="KW-0689">Ribosomal protein</keyword>
<dbReference type="PANTHER" id="PTHR43766:SF1">
    <property type="entry name" value="TRYPTOPHAN--TRNA LIGASE, MITOCHONDRIAL"/>
    <property type="match status" value="1"/>
</dbReference>
<dbReference type="OrthoDB" id="15808at2759"/>
<accession>A0A2B7Y071</accession>
<dbReference type="AlphaFoldDB" id="A0A2B7Y071"/>
<dbReference type="InterPro" id="IPR050203">
    <property type="entry name" value="Trp-tRNA_synthetase"/>
</dbReference>
<gene>
    <name evidence="20" type="ORF">AJ79_03064</name>
</gene>
<keyword evidence="21" id="KW-1185">Reference proteome</keyword>
<dbReference type="GO" id="GO:0005524">
    <property type="term" value="F:ATP binding"/>
    <property type="evidence" value="ECO:0007669"/>
    <property type="project" value="UniProtKB-KW"/>
</dbReference>
<comment type="catalytic activity">
    <reaction evidence="15">
        <text>tRNA(Trp) + L-tryptophan + ATP = L-tryptophyl-tRNA(Trp) + AMP + diphosphate + H(+)</text>
        <dbReference type="Rhea" id="RHEA:24080"/>
        <dbReference type="Rhea" id="RHEA-COMP:9671"/>
        <dbReference type="Rhea" id="RHEA-COMP:9705"/>
        <dbReference type="ChEBI" id="CHEBI:15378"/>
        <dbReference type="ChEBI" id="CHEBI:30616"/>
        <dbReference type="ChEBI" id="CHEBI:33019"/>
        <dbReference type="ChEBI" id="CHEBI:57912"/>
        <dbReference type="ChEBI" id="CHEBI:78442"/>
        <dbReference type="ChEBI" id="CHEBI:78535"/>
        <dbReference type="ChEBI" id="CHEBI:456215"/>
        <dbReference type="EC" id="6.1.1.2"/>
    </reaction>
</comment>
<keyword evidence="5 20" id="KW-0436">Ligase</keyword>
<keyword evidence="8" id="KW-0648">Protein biosynthesis</keyword>
<reference evidence="20 21" key="1">
    <citation type="submission" date="2017-10" db="EMBL/GenBank/DDBJ databases">
        <title>Comparative genomics in systemic dimorphic fungi from Ajellomycetaceae.</title>
        <authorList>
            <person name="Munoz J.F."/>
            <person name="Mcewen J.G."/>
            <person name="Clay O.K."/>
            <person name="Cuomo C.A."/>
        </authorList>
    </citation>
    <scope>NUCLEOTIDE SEQUENCE [LARGE SCALE GENOMIC DNA]</scope>
    <source>
        <strain evidence="20 21">UAMH5409</strain>
    </source>
</reference>
<feature type="compositionally biased region" description="Polar residues" evidence="18">
    <location>
        <begin position="56"/>
        <end position="67"/>
    </location>
</feature>
<evidence type="ECO:0000256" key="5">
    <source>
        <dbReference type="ARBA" id="ARBA00022598"/>
    </source>
</evidence>
<evidence type="ECO:0000256" key="6">
    <source>
        <dbReference type="ARBA" id="ARBA00022741"/>
    </source>
</evidence>
<evidence type="ECO:0000256" key="9">
    <source>
        <dbReference type="ARBA" id="ARBA00022980"/>
    </source>
</evidence>
<sequence length="664" mass="73690">MFSTNSMRSAWRSCKCIKISTPIRSVTTSQSPAQDNAPPKPKKAKKAKKAAEFAPSSETSTPVISPLESTSKEWGDRLEQMRTKFRLPRAVQAVYLKPLRRKAQYGLPVCDLQLRSYDARHVEHFSDFALRAAYYLNLPAYGPVPLPRITERWTVLKSNFAKKKAQENFERVTLRRLIQIKDGHPDVVQTWLAFLRKHAYHGVGMKANVWDHTSIDVDTEMDAQAAEVDKAIEQKLALFGSSKKASEKAEAVASPTMLAPLARTAHQAHSTRNASRRLIALSSSPVLPSTSPLPDHQYHQRRTATSSPRNPPPPETRTIFSGIQPTGVPHLGNYLGALREWVRLQNEAEDSTKLIFSIVDLHALTVPQDPEVLKGWRKEMLAALLAVGIKKEKSVVFFQSQVSAHSELMWILSTVSSVGYLSRMTQWKSKLGLPVESTLDDSKARKQLKLGLFSYPVLQAADILVHGTTDVPVGEDQRQHLEFTREVANGFNHIYGPVLNIPASLISPAKRVMALRQPTLKMSKSDPNPRSRILLTDTPAEIHKKIKDAVTDNEVGISYDPAKRPGMSNLVELLGHMHQGDGQAQGSIDFAQLAAEHQSLSPRAFKELVSDAIVGRLAEVRERYLELMDDKSGYLDSVAEEGAVAARKNADTTLVKVKAAMGLL</sequence>
<dbReference type="InterPro" id="IPR001412">
    <property type="entry name" value="aa-tRNA-synth_I_CS"/>
</dbReference>
<dbReference type="FunFam" id="1.10.240.10:FF:000002">
    <property type="entry name" value="Tryptophan--tRNA ligase"/>
    <property type="match status" value="1"/>
</dbReference>
<dbReference type="EMBL" id="PDNB01000035">
    <property type="protein sequence ID" value="PGH14421.1"/>
    <property type="molecule type" value="Genomic_DNA"/>
</dbReference>
<dbReference type="GO" id="GO:0005759">
    <property type="term" value="C:mitochondrial matrix"/>
    <property type="evidence" value="ECO:0007669"/>
    <property type="project" value="UniProtKB-SubCell"/>
</dbReference>
<dbReference type="InterPro" id="IPR036838">
    <property type="entry name" value="Ribosomal_uS10_dom_sf"/>
</dbReference>
<dbReference type="InterPro" id="IPR002306">
    <property type="entry name" value="Trp-tRNA-ligase"/>
</dbReference>
<comment type="similarity">
    <text evidence="3">Belongs to the universal ribosomal protein uS10 family.</text>
</comment>
<evidence type="ECO:0000313" key="21">
    <source>
        <dbReference type="Proteomes" id="UP000223968"/>
    </source>
</evidence>
<dbReference type="PRINTS" id="PR01039">
    <property type="entry name" value="TRNASYNTHTRP"/>
</dbReference>
<dbReference type="GO" id="GO:0005840">
    <property type="term" value="C:ribosome"/>
    <property type="evidence" value="ECO:0007669"/>
    <property type="project" value="UniProtKB-KW"/>
</dbReference>